<evidence type="ECO:0000259" key="1">
    <source>
        <dbReference type="PROSITE" id="PS50943"/>
    </source>
</evidence>
<proteinExistence type="predicted"/>
<dbReference type="InterPro" id="IPR001387">
    <property type="entry name" value="Cro/C1-type_HTH"/>
</dbReference>
<reference evidence="2 3" key="1">
    <citation type="journal article" date="2014" name="BMC Genomics">
        <title>Comparison of environmental and isolate Sulfobacillus genomes reveals diverse carbon, sulfur, nitrogen, and hydrogen metabolisms.</title>
        <authorList>
            <person name="Justice N.B."/>
            <person name="Norman A."/>
            <person name="Brown C.T."/>
            <person name="Singh A."/>
            <person name="Thomas B.C."/>
            <person name="Banfield J.F."/>
        </authorList>
    </citation>
    <scope>NUCLEOTIDE SEQUENCE [LARGE SCALE GENOMIC DNA]</scope>
    <source>
        <strain evidence="2">AMDSBA5</strain>
    </source>
</reference>
<dbReference type="GO" id="GO:0003677">
    <property type="term" value="F:DNA binding"/>
    <property type="evidence" value="ECO:0007669"/>
    <property type="project" value="InterPro"/>
</dbReference>
<evidence type="ECO:0000313" key="2">
    <source>
        <dbReference type="EMBL" id="PSR23421.1"/>
    </source>
</evidence>
<dbReference type="Gene3D" id="1.10.260.40">
    <property type="entry name" value="lambda repressor-like DNA-binding domains"/>
    <property type="match status" value="1"/>
</dbReference>
<dbReference type="Pfam" id="PF13560">
    <property type="entry name" value="HTH_31"/>
    <property type="match status" value="1"/>
</dbReference>
<gene>
    <name evidence="2" type="ORF">C7B47_15910</name>
</gene>
<dbReference type="Proteomes" id="UP000242705">
    <property type="component" value="Unassembled WGS sequence"/>
</dbReference>
<feature type="domain" description="HTH cro/C1-type" evidence="1">
    <location>
        <begin position="15"/>
        <end position="66"/>
    </location>
</feature>
<accession>A0A2T2WMF6</accession>
<dbReference type="InterPro" id="IPR010982">
    <property type="entry name" value="Lambda_DNA-bd_dom_sf"/>
</dbReference>
<dbReference type="SUPFAM" id="SSF47413">
    <property type="entry name" value="lambda repressor-like DNA-binding domains"/>
    <property type="match status" value="1"/>
</dbReference>
<protein>
    <recommendedName>
        <fullName evidence="1">HTH cro/C1-type domain-containing protein</fullName>
    </recommendedName>
</protein>
<dbReference type="AlphaFoldDB" id="A0A2T2WMF6"/>
<comment type="caution">
    <text evidence="2">The sequence shown here is derived from an EMBL/GenBank/DDBJ whole genome shotgun (WGS) entry which is preliminary data.</text>
</comment>
<name>A0A2T2WMF6_SULTH</name>
<dbReference type="PROSITE" id="PS50943">
    <property type="entry name" value="HTH_CROC1"/>
    <property type="match status" value="1"/>
</dbReference>
<dbReference type="CDD" id="cd00093">
    <property type="entry name" value="HTH_XRE"/>
    <property type="match status" value="1"/>
</dbReference>
<sequence length="372" mass="43959">MARYYTEWTTLGQALKQARLSRGLRQNQVPGIAQSTLANWESGRRWPKWSDILRLSEIYRVDPTSFTPFFTPDAGQFVGVRHLEEAARMGDWATVWQEGYRFLRRHRQKVPLAAYSRVEQLLAQAISAQPWLGLIRQQQTLENELQVAAAMHNLGLGSQTLLHWFERLADQYDAQHPSYLKVLNNGALYAEKTGNLPCALEWVDRAISWAKAHQQWDRVPELEAMAFRLQSYQQGIAGHDMYAAVPVNTFVHEDVCIGFAWRCWNDNNVREWEELKKWAVRTWMDESPMPPWLTLWEAAWAWRHKQEPQPLQDWVGWWLQDGRNLWQAHWDWYLRDAMLLAGKSEHPAFAVWQHWWAHYLHRHQEEGWLTVL</sequence>
<organism evidence="2 3">
    <name type="scientific">Sulfobacillus thermosulfidooxidans</name>
    <dbReference type="NCBI Taxonomy" id="28034"/>
    <lineage>
        <taxon>Bacteria</taxon>
        <taxon>Bacillati</taxon>
        <taxon>Bacillota</taxon>
        <taxon>Clostridia</taxon>
        <taxon>Eubacteriales</taxon>
        <taxon>Clostridiales Family XVII. Incertae Sedis</taxon>
        <taxon>Sulfobacillus</taxon>
    </lineage>
</organism>
<dbReference type="SMART" id="SM00530">
    <property type="entry name" value="HTH_XRE"/>
    <property type="match status" value="1"/>
</dbReference>
<dbReference type="EMBL" id="PXYX01000070">
    <property type="protein sequence ID" value="PSR23421.1"/>
    <property type="molecule type" value="Genomic_DNA"/>
</dbReference>
<evidence type="ECO:0000313" key="3">
    <source>
        <dbReference type="Proteomes" id="UP000242705"/>
    </source>
</evidence>